<dbReference type="KEGG" id="pmi:PMT9312_1484"/>
<protein>
    <submittedName>
        <fullName evidence="2">Uncharacterized protein</fullName>
    </submittedName>
</protein>
<dbReference type="HOGENOM" id="CLU_1748034_0_0_3"/>
<dbReference type="AlphaFoldDB" id="Q319A1"/>
<evidence type="ECO:0000313" key="2">
    <source>
        <dbReference type="EMBL" id="ABB50544.1"/>
    </source>
</evidence>
<accession>Q319A1</accession>
<gene>
    <name evidence="2" type="ordered locus">PMT9312_1484</name>
</gene>
<evidence type="ECO:0000256" key="1">
    <source>
        <dbReference type="SAM" id="Phobius"/>
    </source>
</evidence>
<evidence type="ECO:0000313" key="3">
    <source>
        <dbReference type="Proteomes" id="UP000002715"/>
    </source>
</evidence>
<keyword evidence="1" id="KW-0472">Membrane</keyword>
<name>Q319A1_PROM9</name>
<keyword evidence="1" id="KW-0812">Transmembrane</keyword>
<organism evidence="2 3">
    <name type="scientific">Prochlorococcus marinus (strain MIT 9312)</name>
    <dbReference type="NCBI Taxonomy" id="74546"/>
    <lineage>
        <taxon>Bacteria</taxon>
        <taxon>Bacillati</taxon>
        <taxon>Cyanobacteriota</taxon>
        <taxon>Cyanophyceae</taxon>
        <taxon>Synechococcales</taxon>
        <taxon>Prochlorococcaceae</taxon>
        <taxon>Prochlorococcus</taxon>
    </lineage>
</organism>
<proteinExistence type="predicted"/>
<dbReference type="OrthoDB" id="9855978at2"/>
<dbReference type="EMBL" id="CP000111">
    <property type="protein sequence ID" value="ABB50544.1"/>
    <property type="molecule type" value="Genomic_DNA"/>
</dbReference>
<dbReference type="Proteomes" id="UP000002715">
    <property type="component" value="Chromosome"/>
</dbReference>
<dbReference type="RefSeq" id="WP_011377027.1">
    <property type="nucleotide sequence ID" value="NC_007577.1"/>
</dbReference>
<feature type="transmembrane region" description="Helical" evidence="1">
    <location>
        <begin position="108"/>
        <end position="128"/>
    </location>
</feature>
<keyword evidence="1" id="KW-1133">Transmembrane helix</keyword>
<reference evidence="3" key="1">
    <citation type="submission" date="2005-07" db="EMBL/GenBank/DDBJ databases">
        <title>Complete sequence of Prochlorococcus marinus str. MIT 9312.</title>
        <authorList>
            <consortium name="US DOE Joint Genome Institute"/>
            <person name="Copeland A."/>
            <person name="Lucas S."/>
            <person name="Lapidus A."/>
            <person name="Barry K."/>
            <person name="Detter J.C."/>
            <person name="Glavina T."/>
            <person name="Hammon N."/>
            <person name="Israni S."/>
            <person name="Pitluck S."/>
            <person name="Thiel J."/>
            <person name="Schmutz J."/>
            <person name="Larimer F."/>
            <person name="Land M."/>
            <person name="Kyrpides N."/>
            <person name="Lykidis A."/>
            <person name="Richardson P."/>
        </authorList>
    </citation>
    <scope>NUCLEOTIDE SEQUENCE [LARGE SCALE GENOMIC DNA]</scope>
    <source>
        <strain evidence="3">MIT 9312</strain>
    </source>
</reference>
<sequence length="149" mass="17795">MSYFAEPNFIKYDEWFDDDLEKNKLDVEHKKIKTTSKIHDFFYEQSNYKIGGSENNFQLEIKVNEKELISNNYFENTSTKNNSLSNKKFQLLKKITKNKLKFNLTKKLIYSLSIFGLVFIFGFILFFISQSKKNESNMTNKLFSIEKEF</sequence>